<dbReference type="GO" id="GO:0005886">
    <property type="term" value="C:plasma membrane"/>
    <property type="evidence" value="ECO:0007669"/>
    <property type="project" value="UniProtKB-SubCell"/>
</dbReference>
<evidence type="ECO:0000256" key="13">
    <source>
        <dbReference type="SAM" id="Phobius"/>
    </source>
</evidence>
<feature type="transmembrane region" description="Helical" evidence="13">
    <location>
        <begin position="295"/>
        <end position="317"/>
    </location>
</feature>
<feature type="transmembrane region" description="Helical" evidence="13">
    <location>
        <begin position="252"/>
        <end position="274"/>
    </location>
</feature>
<reference evidence="17" key="2">
    <citation type="submission" date="2021-04" db="EMBL/GenBank/DDBJ databases">
        <title>Complete Genome and methylome analysis of Thiothrix fructosivorans ATCC 49748.</title>
        <authorList>
            <person name="Fomenkov A."/>
            <person name="Sun L."/>
            <person name="Vincze T."/>
            <person name="Grabovich M.Y."/>
            <person name="Roberts R.J."/>
        </authorList>
    </citation>
    <scope>NUCLEOTIDE SEQUENCE</scope>
    <source>
        <strain evidence="17">ATCC 49748</strain>
    </source>
</reference>
<comment type="function">
    <text evidence="12">Part of the ABC transporter FtsEX involved in cellular division.</text>
</comment>
<evidence type="ECO:0000256" key="11">
    <source>
        <dbReference type="ARBA" id="ARBA00023306"/>
    </source>
</evidence>
<evidence type="ECO:0000259" key="15">
    <source>
        <dbReference type="Pfam" id="PF18075"/>
    </source>
</evidence>
<reference evidence="16 18" key="1">
    <citation type="submission" date="2021-03" db="EMBL/GenBank/DDBJ databases">
        <title>Draft genome and methylome analysis of Thiotrix fructosivoruns ATCC 49748.</title>
        <authorList>
            <person name="Fomenkov A."/>
            <person name="Grabovich M.Y."/>
            <person name="Roberts R.J."/>
        </authorList>
    </citation>
    <scope>NUCLEOTIDE SEQUENCE [LARGE SCALE GENOMIC DNA]</scope>
    <source>
        <strain evidence="16 18">ATCC 49748</strain>
    </source>
</reference>
<dbReference type="PIRSF" id="PIRSF003097">
    <property type="entry name" value="FtsX"/>
    <property type="match status" value="1"/>
</dbReference>
<dbReference type="Pfam" id="PF18075">
    <property type="entry name" value="FtsX_ECD"/>
    <property type="match status" value="1"/>
</dbReference>
<dbReference type="Gene3D" id="3.30.70.3040">
    <property type="match status" value="1"/>
</dbReference>
<dbReference type="EMBL" id="JAFMPM010000008">
    <property type="protein sequence ID" value="MBO0614374.1"/>
    <property type="molecule type" value="Genomic_DNA"/>
</dbReference>
<feature type="transmembrane region" description="Helical" evidence="13">
    <location>
        <begin position="199"/>
        <end position="219"/>
    </location>
</feature>
<evidence type="ECO:0000313" key="18">
    <source>
        <dbReference type="Proteomes" id="UP000664466"/>
    </source>
</evidence>
<evidence type="ECO:0000256" key="6">
    <source>
        <dbReference type="ARBA" id="ARBA00022519"/>
    </source>
</evidence>
<dbReference type="NCBIfam" id="TIGR00439">
    <property type="entry name" value="FtsX_Gneg"/>
    <property type="match status" value="1"/>
</dbReference>
<keyword evidence="7 12" id="KW-0132">Cell division</keyword>
<gene>
    <name evidence="17" type="primary">ftsX</name>
    <name evidence="17" type="ORF">J1836_011225</name>
    <name evidence="16" type="ORF">J1836_15840</name>
</gene>
<evidence type="ECO:0000256" key="2">
    <source>
        <dbReference type="ARBA" id="ARBA00007379"/>
    </source>
</evidence>
<dbReference type="RefSeq" id="WP_207252108.1">
    <property type="nucleotide sequence ID" value="NZ_JAFMPM010000008.1"/>
</dbReference>
<proteinExistence type="inferred from homology"/>
<organism evidence="17">
    <name type="scientific">Thiothrix fructosivorans</name>
    <dbReference type="NCBI Taxonomy" id="111770"/>
    <lineage>
        <taxon>Bacteria</taxon>
        <taxon>Pseudomonadati</taxon>
        <taxon>Pseudomonadota</taxon>
        <taxon>Gammaproteobacteria</taxon>
        <taxon>Thiotrichales</taxon>
        <taxon>Thiotrichaceae</taxon>
        <taxon>Thiothrix</taxon>
    </lineage>
</organism>
<keyword evidence="11 12" id="KW-0131">Cell cycle</keyword>
<comment type="similarity">
    <text evidence="2 12">Belongs to the ABC-4 integral membrane protein family. FtsX subfamily.</text>
</comment>
<keyword evidence="5 12" id="KW-1003">Cell membrane</keyword>
<comment type="subcellular location">
    <subcellularLocation>
        <location evidence="1">Cell inner membrane</location>
        <topology evidence="1">Multi-pass membrane protein</topology>
    </subcellularLocation>
</comment>
<evidence type="ECO:0000256" key="7">
    <source>
        <dbReference type="ARBA" id="ARBA00022618"/>
    </source>
</evidence>
<evidence type="ECO:0000256" key="5">
    <source>
        <dbReference type="ARBA" id="ARBA00022475"/>
    </source>
</evidence>
<dbReference type="AlphaFoldDB" id="A0A8B0SHE3"/>
<evidence type="ECO:0000313" key="17">
    <source>
        <dbReference type="EMBL" id="QTX09217.1"/>
    </source>
</evidence>
<feature type="domain" description="ABC3 transporter permease C-terminal" evidence="14">
    <location>
        <begin position="202"/>
        <end position="323"/>
    </location>
</feature>
<keyword evidence="6 12" id="KW-0997">Cell inner membrane</keyword>
<feature type="domain" description="FtsX extracellular" evidence="15">
    <location>
        <begin position="83"/>
        <end position="178"/>
    </location>
</feature>
<keyword evidence="10 12" id="KW-0472">Membrane</keyword>
<evidence type="ECO:0000256" key="1">
    <source>
        <dbReference type="ARBA" id="ARBA00004429"/>
    </source>
</evidence>
<evidence type="ECO:0000256" key="4">
    <source>
        <dbReference type="ARBA" id="ARBA00021907"/>
    </source>
</evidence>
<evidence type="ECO:0000256" key="10">
    <source>
        <dbReference type="ARBA" id="ARBA00023136"/>
    </source>
</evidence>
<evidence type="ECO:0000256" key="8">
    <source>
        <dbReference type="ARBA" id="ARBA00022692"/>
    </source>
</evidence>
<dbReference type="InterPro" id="IPR003838">
    <property type="entry name" value="ABC3_permease_C"/>
</dbReference>
<dbReference type="InterPro" id="IPR040690">
    <property type="entry name" value="FtsX_ECD"/>
</dbReference>
<name>A0A8B0SHE3_9GAMM</name>
<dbReference type="InterPro" id="IPR004513">
    <property type="entry name" value="FtsX"/>
</dbReference>
<dbReference type="Proteomes" id="UP000664466">
    <property type="component" value="Unassembled WGS sequence"/>
</dbReference>
<feature type="transmembrane region" description="Helical" evidence="13">
    <location>
        <begin position="45"/>
        <end position="68"/>
    </location>
</feature>
<comment type="subunit">
    <text evidence="3">Forms a membrane-associated complex with FtsE.</text>
</comment>
<dbReference type="GO" id="GO:0032153">
    <property type="term" value="C:cell division site"/>
    <property type="evidence" value="ECO:0007669"/>
    <property type="project" value="TreeGrafter"/>
</dbReference>
<dbReference type="PANTHER" id="PTHR47755">
    <property type="entry name" value="CELL DIVISION PROTEIN FTSX"/>
    <property type="match status" value="1"/>
</dbReference>
<keyword evidence="8 13" id="KW-0812">Transmembrane</keyword>
<keyword evidence="18" id="KW-1185">Reference proteome</keyword>
<evidence type="ECO:0000259" key="14">
    <source>
        <dbReference type="Pfam" id="PF02687"/>
    </source>
</evidence>
<accession>A0A8B0SHE3</accession>
<dbReference type="PANTHER" id="PTHR47755:SF1">
    <property type="entry name" value="CELL DIVISION PROTEIN FTSX"/>
    <property type="match status" value="1"/>
</dbReference>
<protein>
    <recommendedName>
        <fullName evidence="4 12">Cell division protein FtsX</fullName>
    </recommendedName>
</protein>
<dbReference type="EMBL" id="CP072748">
    <property type="protein sequence ID" value="QTX09217.1"/>
    <property type="molecule type" value="Genomic_DNA"/>
</dbReference>
<keyword evidence="9 13" id="KW-1133">Transmembrane helix</keyword>
<evidence type="ECO:0000313" key="16">
    <source>
        <dbReference type="EMBL" id="MBO0614374.1"/>
    </source>
</evidence>
<dbReference type="InterPro" id="IPR047590">
    <property type="entry name" value="FtsX_proteobact-type"/>
</dbReference>
<evidence type="ECO:0000256" key="3">
    <source>
        <dbReference type="ARBA" id="ARBA00011160"/>
    </source>
</evidence>
<evidence type="ECO:0000256" key="12">
    <source>
        <dbReference type="PIRNR" id="PIRNR003097"/>
    </source>
</evidence>
<dbReference type="Pfam" id="PF02687">
    <property type="entry name" value="FtsX"/>
    <property type="match status" value="1"/>
</dbReference>
<sequence>MTTPTNKKVAPKRNTSTTANPFSAWWNQQASAIKFSMERLWFNPASTWITLAAIAIALSLPTSLHLLLKNMQTLTADKREVPTITLFLKQSVSEQQAKDRAELLSELPEIDNVRVVTREEALADFRKITGFAQTLETLDANPLPHVLILTPRLSLLGGEDMDVEDLSKKLKAYSEVDDLQIDVEWVQRLRGILRIAERIVLVVSILLGMTVLLVVGNTIRLDIENRKEEIRVTQLIGATNAYIRRPFIYNGIWLGLFGGVLSLVIVHVALLFLVEPVTQLAKLYGSTFTLSGIDVLMTLQILLASSVLGVIGSWLAVGRYLWQSDDAIK</sequence>
<evidence type="ECO:0000256" key="9">
    <source>
        <dbReference type="ARBA" id="ARBA00022989"/>
    </source>
</evidence>
<dbReference type="GO" id="GO:0051301">
    <property type="term" value="P:cell division"/>
    <property type="evidence" value="ECO:0007669"/>
    <property type="project" value="UniProtKB-KW"/>
</dbReference>